<dbReference type="AlphaFoldDB" id="A0A6N8DRK4"/>
<dbReference type="Gene3D" id="1.25.40.10">
    <property type="entry name" value="Tetratricopeptide repeat domain"/>
    <property type="match status" value="3"/>
</dbReference>
<evidence type="ECO:0000313" key="5">
    <source>
        <dbReference type="EMBL" id="MTV31444.1"/>
    </source>
</evidence>
<gene>
    <name evidence="5" type="ORF">GJ654_10600</name>
</gene>
<protein>
    <submittedName>
        <fullName evidence="5">Tetratricopeptide repeat protein</fullName>
    </submittedName>
</protein>
<dbReference type="PROSITE" id="PS50005">
    <property type="entry name" value="TPR"/>
    <property type="match status" value="6"/>
</dbReference>
<evidence type="ECO:0000313" key="6">
    <source>
        <dbReference type="Proteomes" id="UP000439113"/>
    </source>
</evidence>
<dbReference type="SUPFAM" id="SSF53756">
    <property type="entry name" value="UDP-Glycosyltransferase/glycogen phosphorylase"/>
    <property type="match status" value="1"/>
</dbReference>
<accession>A0A6N8DRK4</accession>
<dbReference type="Pfam" id="PF13432">
    <property type="entry name" value="TPR_16"/>
    <property type="match status" value="1"/>
</dbReference>
<feature type="repeat" description="TPR" evidence="3">
    <location>
        <begin position="126"/>
        <end position="159"/>
    </location>
</feature>
<evidence type="ECO:0000256" key="1">
    <source>
        <dbReference type="ARBA" id="ARBA00022737"/>
    </source>
</evidence>
<dbReference type="Proteomes" id="UP000439113">
    <property type="component" value="Unassembled WGS sequence"/>
</dbReference>
<dbReference type="Pfam" id="PF13414">
    <property type="entry name" value="TPR_11"/>
    <property type="match status" value="1"/>
</dbReference>
<sequence>MRSKTQSRRSLARPSQRGAAKSAPEDLYRRGMAEQAAGRLDAAIALLDQALRLRPDFPEALCAGGCILQRKGHAAGALAFYNRALELKPDDAVSWFNSGVLLLEHENAQEALVRLERACKLRPNHAGAQCNRGSAYFALGRSEEAIEAYRRAIALDGAMANAHLNLGNALMRLGQYGEARQCYLRAVARRSDYVLAYCGLGIVNKELGLFDEAMLAFDRALDLELDSAEGQSNRGCLQLLLGDFAQGWEGYEYRWDKGKRPVPISSARFDLADPEGLAGRKILVVNDHGLGDTIQFFRYIVLLARAGADVTFAGPAKMRRLLASSGAEIGWRDEQDLAGDFDATLAISSLPRACATRLESIPAPVPYLRAERERVALWRDHMAGAAPKIGLCWRGNVDFRVDPRRSIPPGKLSPLTRAPAARFFCLQKDPGADELPPELAARVTLFGDAFDAGPDAFIDTAAVMANLDLIITCDTSIAHLAGALGRPVWVALRHISEWRWMNERTDSPWYPTMRLFRCPEGDDWAALFETITDEIARTFRA</sequence>
<evidence type="ECO:0000256" key="2">
    <source>
        <dbReference type="ARBA" id="ARBA00022803"/>
    </source>
</evidence>
<dbReference type="OrthoDB" id="6193797at2"/>
<feature type="repeat" description="TPR" evidence="3">
    <location>
        <begin position="58"/>
        <end position="91"/>
    </location>
</feature>
<dbReference type="EMBL" id="WNKS01000008">
    <property type="protein sequence ID" value="MTV31444.1"/>
    <property type="molecule type" value="Genomic_DNA"/>
</dbReference>
<feature type="repeat" description="TPR" evidence="3">
    <location>
        <begin position="24"/>
        <end position="57"/>
    </location>
</feature>
<dbReference type="InterPro" id="IPR050498">
    <property type="entry name" value="Ycf3"/>
</dbReference>
<comment type="caution">
    <text evidence="5">The sequence shown here is derived from an EMBL/GenBank/DDBJ whole genome shotgun (WGS) entry which is preliminary data.</text>
</comment>
<name>A0A6N8DRK4_RHOAC</name>
<dbReference type="SUPFAM" id="SSF48452">
    <property type="entry name" value="TPR-like"/>
    <property type="match status" value="1"/>
</dbReference>
<reference evidence="5 6" key="1">
    <citation type="submission" date="2019-11" db="EMBL/GenBank/DDBJ databases">
        <title>Whole-genome sequence of a Rhodoblastus acidophilus DSM 142.</title>
        <authorList>
            <person name="Kyndt J.A."/>
            <person name="Meyer T.E."/>
        </authorList>
    </citation>
    <scope>NUCLEOTIDE SEQUENCE [LARGE SCALE GENOMIC DNA]</scope>
    <source>
        <strain evidence="5 6">DSM 142</strain>
    </source>
</reference>
<dbReference type="RefSeq" id="WP_155446132.1">
    <property type="nucleotide sequence ID" value="NZ_JAOQNR010000009.1"/>
</dbReference>
<dbReference type="PANTHER" id="PTHR44858">
    <property type="entry name" value="TETRATRICOPEPTIDE REPEAT PROTEIN 6"/>
    <property type="match status" value="1"/>
</dbReference>
<keyword evidence="2 3" id="KW-0802">TPR repeat</keyword>
<evidence type="ECO:0000256" key="4">
    <source>
        <dbReference type="SAM" id="MobiDB-lite"/>
    </source>
</evidence>
<dbReference type="PANTHER" id="PTHR44858:SF1">
    <property type="entry name" value="UDP-N-ACETYLGLUCOSAMINE--PEPTIDE N-ACETYLGLUCOSAMINYLTRANSFERASE SPINDLY-RELATED"/>
    <property type="match status" value="1"/>
</dbReference>
<feature type="repeat" description="TPR" evidence="3">
    <location>
        <begin position="160"/>
        <end position="193"/>
    </location>
</feature>
<feature type="region of interest" description="Disordered" evidence="4">
    <location>
        <begin position="1"/>
        <end position="27"/>
    </location>
</feature>
<feature type="compositionally biased region" description="Basic residues" evidence="4">
    <location>
        <begin position="1"/>
        <end position="11"/>
    </location>
</feature>
<evidence type="ECO:0000256" key="3">
    <source>
        <dbReference type="PROSITE-ProRule" id="PRU00339"/>
    </source>
</evidence>
<dbReference type="SMART" id="SM00028">
    <property type="entry name" value="TPR"/>
    <property type="match status" value="6"/>
</dbReference>
<feature type="repeat" description="TPR" evidence="3">
    <location>
        <begin position="194"/>
        <end position="227"/>
    </location>
</feature>
<organism evidence="5 6">
    <name type="scientific">Rhodoblastus acidophilus</name>
    <name type="common">Rhodopseudomonas acidophila</name>
    <dbReference type="NCBI Taxonomy" id="1074"/>
    <lineage>
        <taxon>Bacteria</taxon>
        <taxon>Pseudomonadati</taxon>
        <taxon>Pseudomonadota</taxon>
        <taxon>Alphaproteobacteria</taxon>
        <taxon>Hyphomicrobiales</taxon>
        <taxon>Rhodoblastaceae</taxon>
        <taxon>Rhodoblastus</taxon>
    </lineage>
</organism>
<keyword evidence="1" id="KW-0677">Repeat</keyword>
<feature type="repeat" description="TPR" evidence="3">
    <location>
        <begin position="92"/>
        <end position="125"/>
    </location>
</feature>
<dbReference type="Pfam" id="PF13181">
    <property type="entry name" value="TPR_8"/>
    <property type="match status" value="1"/>
</dbReference>
<proteinExistence type="predicted"/>
<dbReference type="InterPro" id="IPR019734">
    <property type="entry name" value="TPR_rpt"/>
</dbReference>
<dbReference type="Gene3D" id="3.40.50.2000">
    <property type="entry name" value="Glycogen Phosphorylase B"/>
    <property type="match status" value="1"/>
</dbReference>
<dbReference type="InterPro" id="IPR011990">
    <property type="entry name" value="TPR-like_helical_dom_sf"/>
</dbReference>